<name>A0A2S5DQC3_9BURK</name>
<dbReference type="EMBL" id="PQVP01000003">
    <property type="protein sequence ID" value="POZ81301.1"/>
    <property type="molecule type" value="Genomic_DNA"/>
</dbReference>
<evidence type="ECO:0000313" key="5">
    <source>
        <dbReference type="EMBL" id="POZ81301.1"/>
    </source>
</evidence>
<dbReference type="InterPro" id="IPR002510">
    <property type="entry name" value="Metalloprtase-TldD/E_N"/>
</dbReference>
<dbReference type="InterPro" id="IPR045569">
    <property type="entry name" value="Metalloprtase-TldD/E_C"/>
</dbReference>
<dbReference type="InterPro" id="IPR045570">
    <property type="entry name" value="Metalloprtase-TldD/E_cen_dom"/>
</dbReference>
<feature type="domain" description="Metalloprotease TldD/E N-terminal" evidence="2">
    <location>
        <begin position="41"/>
        <end position="102"/>
    </location>
</feature>
<dbReference type="GO" id="GO:0006508">
    <property type="term" value="P:proteolysis"/>
    <property type="evidence" value="ECO:0007669"/>
    <property type="project" value="UniProtKB-KW"/>
</dbReference>
<gene>
    <name evidence="5" type="primary">pmbA</name>
    <name evidence="5" type="synonym">tldE</name>
    <name evidence="5" type="ORF">C3743_37505</name>
</gene>
<dbReference type="GO" id="GO:0005829">
    <property type="term" value="C:cytosol"/>
    <property type="evidence" value="ECO:0007669"/>
    <property type="project" value="TreeGrafter"/>
</dbReference>
<dbReference type="RefSeq" id="WP_089463649.1">
    <property type="nucleotide sequence ID" value="NZ_CM009577.1"/>
</dbReference>
<keyword evidence="5" id="KW-0645">Protease</keyword>
<dbReference type="Pfam" id="PF01523">
    <property type="entry name" value="PmbA_TldD_1st"/>
    <property type="match status" value="1"/>
</dbReference>
<dbReference type="PANTHER" id="PTHR43421">
    <property type="entry name" value="METALLOPROTEASE PMBA"/>
    <property type="match status" value="1"/>
</dbReference>
<proteinExistence type="inferred from homology"/>
<evidence type="ECO:0000313" key="6">
    <source>
        <dbReference type="Proteomes" id="UP000238655"/>
    </source>
</evidence>
<dbReference type="Pfam" id="PF19289">
    <property type="entry name" value="PmbA_TldD_3rd"/>
    <property type="match status" value="1"/>
</dbReference>
<feature type="domain" description="Metalloprotease TldD/E C-terminal" evidence="3">
    <location>
        <begin position="243"/>
        <end position="455"/>
    </location>
</feature>
<organism evidence="5 6">
    <name type="scientific">Burkholderia contaminans</name>
    <dbReference type="NCBI Taxonomy" id="488447"/>
    <lineage>
        <taxon>Bacteria</taxon>
        <taxon>Pseudomonadati</taxon>
        <taxon>Pseudomonadota</taxon>
        <taxon>Betaproteobacteria</taxon>
        <taxon>Burkholderiales</taxon>
        <taxon>Burkholderiaceae</taxon>
        <taxon>Burkholderia</taxon>
        <taxon>Burkholderia cepacia complex</taxon>
    </lineage>
</organism>
<dbReference type="InterPro" id="IPR036059">
    <property type="entry name" value="TldD/PmbA_sf"/>
</dbReference>
<dbReference type="InterPro" id="IPR047657">
    <property type="entry name" value="PmbA"/>
</dbReference>
<keyword evidence="5" id="KW-0378">Hydrolase</keyword>
<dbReference type="PANTHER" id="PTHR43421:SF1">
    <property type="entry name" value="METALLOPROTEASE PMBA"/>
    <property type="match status" value="1"/>
</dbReference>
<dbReference type="Pfam" id="PF19290">
    <property type="entry name" value="PmbA_TldD_2nd"/>
    <property type="match status" value="1"/>
</dbReference>
<comment type="similarity">
    <text evidence="1">Belongs to the peptidase U62 family.</text>
</comment>
<evidence type="ECO:0000259" key="3">
    <source>
        <dbReference type="Pfam" id="PF19289"/>
    </source>
</evidence>
<dbReference type="Gene3D" id="3.30.2290.10">
    <property type="entry name" value="PmbA/TldD superfamily"/>
    <property type="match status" value="1"/>
</dbReference>
<feature type="domain" description="Metalloprotease TldD/E central" evidence="4">
    <location>
        <begin position="129"/>
        <end position="236"/>
    </location>
</feature>
<keyword evidence="5" id="KW-0482">Metalloprotease</keyword>
<accession>A0A2S5DQC3</accession>
<sequence length="456" mass="48461">MEANLNMQSNEFLHTQDEFNQYAADILAHAKAIGATSAMTRITEGSGFSVSVRRGATNTIEHKHSKGASVIVYVGNRQGTATTSDLSPAALKDAVAAAYHIARATAEDAATGLADDDQLEHAPRDLDLYHPWPLSIDGALEIARRAEDAAFSVSPQIQNSEGASVDTMNAHFVLAASNGFQGGYASSNHAISCRPLAGSGSHMQVESWHTSQRRPQDLASPEFVGRYAAERAIARLQPRPFETRKVPVLVEARLAAGLLMNFVQAASGSALFAKASFLVDSLGKEIFAPHIRIDEDPHVPAAMGSAPFDGEGVRTRKRRVVHDGVIEGYFLSSYAARKLGMQTTGNAHGPHGLSLRSTATLPGDDLDGMLERLGTGLLLTSMIGQGINLVTGDYSRGAAGFWVENGKIQYSVEGITVASTLQQMFRNIVAVGSDTFTAGALKSGSVLIEEMTVAGR</sequence>
<dbReference type="Proteomes" id="UP000238655">
    <property type="component" value="Chromosome 3"/>
</dbReference>
<dbReference type="SUPFAM" id="SSF111283">
    <property type="entry name" value="Putative modulator of DNA gyrase, PmbA/TldD"/>
    <property type="match status" value="1"/>
</dbReference>
<comment type="caution">
    <text evidence="5">The sequence shown here is derived from an EMBL/GenBank/DDBJ whole genome shotgun (WGS) entry which is preliminary data.</text>
</comment>
<protein>
    <submittedName>
        <fullName evidence="5">Metalloprotease PmbA</fullName>
    </submittedName>
</protein>
<dbReference type="AlphaFoldDB" id="A0A2S5DQC3"/>
<evidence type="ECO:0000256" key="1">
    <source>
        <dbReference type="ARBA" id="ARBA00005836"/>
    </source>
</evidence>
<evidence type="ECO:0000259" key="2">
    <source>
        <dbReference type="Pfam" id="PF01523"/>
    </source>
</evidence>
<evidence type="ECO:0000259" key="4">
    <source>
        <dbReference type="Pfam" id="PF19290"/>
    </source>
</evidence>
<dbReference type="InterPro" id="IPR035068">
    <property type="entry name" value="TldD/PmbA_N"/>
</dbReference>
<dbReference type="GO" id="GO:0008237">
    <property type="term" value="F:metallopeptidase activity"/>
    <property type="evidence" value="ECO:0007669"/>
    <property type="project" value="UniProtKB-KW"/>
</dbReference>
<reference evidence="5 6" key="1">
    <citation type="submission" date="2018-01" db="EMBL/GenBank/DDBJ databases">
        <title>Successful Treatment of Persistent Burkholderia cepacia Bacteremia with Ceftazidime-Avibactam.</title>
        <authorList>
            <person name="Tamma P."/>
            <person name="Fan Y."/>
            <person name="Bergman Y."/>
            <person name="Sick-Samuels A."/>
            <person name="Hsu A."/>
            <person name="Timp W."/>
            <person name="Simner P."/>
        </authorList>
    </citation>
    <scope>NUCLEOTIDE SEQUENCE [LARGE SCALE GENOMIC DNA]</scope>
    <source>
        <strain evidence="5 6">170816</strain>
    </source>
</reference>